<reference evidence="1 2" key="1">
    <citation type="submission" date="2016-10" db="EMBL/GenBank/DDBJ databases">
        <authorList>
            <person name="de Groot N.N."/>
        </authorList>
    </citation>
    <scope>NUCLEOTIDE SEQUENCE [LARGE SCALE GENOMIC DNA]</scope>
    <source>
        <strain evidence="1 2">743A</strain>
    </source>
</reference>
<dbReference type="Proteomes" id="UP000199659">
    <property type="component" value="Unassembled WGS sequence"/>
</dbReference>
<dbReference type="EMBL" id="FOYZ01000002">
    <property type="protein sequence ID" value="SFR63870.1"/>
    <property type="molecule type" value="Genomic_DNA"/>
</dbReference>
<dbReference type="AlphaFoldDB" id="A0A1I6IBW9"/>
<keyword evidence="2" id="KW-1185">Reference proteome</keyword>
<sequence length="196" mass="22827">MQWSEQLEEEQDFFDLIVMEVLNRPKTGASGKINDKLYIREERCIFERKTLCNGKIRLLLPSEIETGQFGGVVEIYPSNFFPEEYVFTNRNSGFVCMLTEQQGNLEESLERWKAAMEETQETIVFYDTKACQLAGRTFGRVTIKGYDREERQCYSYVFITNLGTEQFIGIIGCFADDAAIWENVSEQIMESMEYLK</sequence>
<evidence type="ECO:0000313" key="1">
    <source>
        <dbReference type="EMBL" id="SFR63870.1"/>
    </source>
</evidence>
<name>A0A1I6IBW9_9FIRM</name>
<protein>
    <submittedName>
        <fullName evidence="1">Uncharacterized protein</fullName>
    </submittedName>
</protein>
<evidence type="ECO:0000313" key="2">
    <source>
        <dbReference type="Proteomes" id="UP000199659"/>
    </source>
</evidence>
<proteinExistence type="predicted"/>
<dbReference type="STRING" id="37658.SAMN05661086_00637"/>
<accession>A0A1I6IBW9</accession>
<gene>
    <name evidence="1" type="ORF">SAMN05661086_00637</name>
</gene>
<organism evidence="1 2">
    <name type="scientific">Anaeromicropila populeti</name>
    <dbReference type="NCBI Taxonomy" id="37658"/>
    <lineage>
        <taxon>Bacteria</taxon>
        <taxon>Bacillati</taxon>
        <taxon>Bacillota</taxon>
        <taxon>Clostridia</taxon>
        <taxon>Lachnospirales</taxon>
        <taxon>Lachnospiraceae</taxon>
        <taxon>Anaeromicropila</taxon>
    </lineage>
</organism>
<dbReference type="RefSeq" id="WP_092559252.1">
    <property type="nucleotide sequence ID" value="NZ_FOYZ01000002.1"/>
</dbReference>